<dbReference type="InterPro" id="IPR029039">
    <property type="entry name" value="Flavoprotein-like_sf"/>
</dbReference>
<gene>
    <name evidence="3" type="ORF">SAMN05192583_3502</name>
</gene>
<dbReference type="PANTHER" id="PTHR47307">
    <property type="entry name" value="GLUTATHIONE-REGULATED POTASSIUM-EFFLUX SYSTEM ANCILLARY PROTEIN KEFG"/>
    <property type="match status" value="1"/>
</dbReference>
<evidence type="ECO:0000313" key="4">
    <source>
        <dbReference type="Proteomes" id="UP000199206"/>
    </source>
</evidence>
<keyword evidence="4" id="KW-1185">Reference proteome</keyword>
<dbReference type="Gene3D" id="3.40.50.360">
    <property type="match status" value="1"/>
</dbReference>
<dbReference type="AlphaFoldDB" id="A0A1H8J6C2"/>
<dbReference type="InterPro" id="IPR003680">
    <property type="entry name" value="Flavodoxin_fold"/>
</dbReference>
<accession>A0A1H8J6C2</accession>
<reference evidence="4" key="1">
    <citation type="submission" date="2016-10" db="EMBL/GenBank/DDBJ databases">
        <authorList>
            <person name="Varghese N."/>
            <person name="Submissions S."/>
        </authorList>
    </citation>
    <scope>NUCLEOTIDE SEQUENCE [LARGE SCALE GENOMIC DNA]</scope>
    <source>
        <strain evidence="4">S6-262</strain>
    </source>
</reference>
<dbReference type="GO" id="GO:0003955">
    <property type="term" value="F:NAD(P)H dehydrogenase (quinone) activity"/>
    <property type="evidence" value="ECO:0007669"/>
    <property type="project" value="TreeGrafter"/>
</dbReference>
<dbReference type="PANTHER" id="PTHR47307:SF1">
    <property type="entry name" value="GLUTATHIONE-REGULATED POTASSIUM-EFFLUX SYSTEM ANCILLARY PROTEIN KEFG"/>
    <property type="match status" value="1"/>
</dbReference>
<dbReference type="GO" id="GO:0010181">
    <property type="term" value="F:FMN binding"/>
    <property type="evidence" value="ECO:0007669"/>
    <property type="project" value="TreeGrafter"/>
</dbReference>
<sequence length="176" mass="19515">MRTTILLFHPAFARSKANRALADAAVATGDVDLVVMDALYPSGELDVEAEVGRLLSVERLVLQFPVQWYSTPPLLKAWQDTVLTRMYYVNAATEGERLRDLPVMVAATAGNDPSAYAADGVNLFPLPDLLRPLQATAHRCFWRWHEPFLIYRANKSSPEELAAAGDRYAARLAGWA</sequence>
<dbReference type="Pfam" id="PF02525">
    <property type="entry name" value="Flavodoxin_2"/>
    <property type="match status" value="1"/>
</dbReference>
<feature type="domain" description="Flavodoxin-like fold" evidence="2">
    <location>
        <begin position="1"/>
        <end position="172"/>
    </location>
</feature>
<evidence type="ECO:0000313" key="3">
    <source>
        <dbReference type="EMBL" id="SEN76292.1"/>
    </source>
</evidence>
<dbReference type="SUPFAM" id="SSF52218">
    <property type="entry name" value="Flavoproteins"/>
    <property type="match status" value="1"/>
</dbReference>
<keyword evidence="1" id="KW-0560">Oxidoreductase</keyword>
<dbReference type="OrthoDB" id="9798454at2"/>
<protein>
    <submittedName>
        <fullName evidence="3">Putative NADPH-quinone reductase (Modulator of drug activity B)</fullName>
    </submittedName>
</protein>
<proteinExistence type="predicted"/>
<dbReference type="Proteomes" id="UP000199206">
    <property type="component" value="Unassembled WGS sequence"/>
</dbReference>
<dbReference type="STRING" id="1166340.SAMN05192583_3502"/>
<dbReference type="RefSeq" id="WP_093667008.1">
    <property type="nucleotide sequence ID" value="NZ_FOCF01000012.1"/>
</dbReference>
<dbReference type="GO" id="GO:0009055">
    <property type="term" value="F:electron transfer activity"/>
    <property type="evidence" value="ECO:0007669"/>
    <property type="project" value="TreeGrafter"/>
</dbReference>
<dbReference type="EMBL" id="FOCF01000012">
    <property type="protein sequence ID" value="SEN76292.1"/>
    <property type="molecule type" value="Genomic_DNA"/>
</dbReference>
<dbReference type="InterPro" id="IPR046980">
    <property type="entry name" value="KefG/KefF"/>
</dbReference>
<evidence type="ECO:0000256" key="1">
    <source>
        <dbReference type="ARBA" id="ARBA00023002"/>
    </source>
</evidence>
<evidence type="ECO:0000259" key="2">
    <source>
        <dbReference type="Pfam" id="PF02525"/>
    </source>
</evidence>
<organism evidence="3 4">
    <name type="scientific">Sphingomonas gellani</name>
    <dbReference type="NCBI Taxonomy" id="1166340"/>
    <lineage>
        <taxon>Bacteria</taxon>
        <taxon>Pseudomonadati</taxon>
        <taxon>Pseudomonadota</taxon>
        <taxon>Alphaproteobacteria</taxon>
        <taxon>Sphingomonadales</taxon>
        <taxon>Sphingomonadaceae</taxon>
        <taxon>Sphingomonas</taxon>
    </lineage>
</organism>
<name>A0A1H8J6C2_9SPHN</name>